<feature type="region of interest" description="Disordered" evidence="1">
    <location>
        <begin position="180"/>
        <end position="204"/>
    </location>
</feature>
<keyword evidence="4" id="KW-1185">Reference proteome</keyword>
<feature type="chain" id="PRO_5005190344" description="RxLR effector protein" evidence="2">
    <location>
        <begin position="23"/>
        <end position="204"/>
    </location>
</feature>
<dbReference type="AlphaFoldDB" id="A0A0G4GE25"/>
<dbReference type="Proteomes" id="UP000041254">
    <property type="component" value="Unassembled WGS sequence"/>
</dbReference>
<evidence type="ECO:0000256" key="1">
    <source>
        <dbReference type="SAM" id="MobiDB-lite"/>
    </source>
</evidence>
<evidence type="ECO:0000313" key="3">
    <source>
        <dbReference type="EMBL" id="CEM27575.1"/>
    </source>
</evidence>
<keyword evidence="2" id="KW-0732">Signal</keyword>
<protein>
    <recommendedName>
        <fullName evidence="5">RxLR effector protein</fullName>
    </recommendedName>
</protein>
<dbReference type="EMBL" id="CDMY01000635">
    <property type="protein sequence ID" value="CEM27575.1"/>
    <property type="molecule type" value="Genomic_DNA"/>
</dbReference>
<dbReference type="InParanoid" id="A0A0G4GE25"/>
<name>A0A0G4GE25_VITBC</name>
<reference evidence="3 4" key="1">
    <citation type="submission" date="2014-11" db="EMBL/GenBank/DDBJ databases">
        <authorList>
            <person name="Zhu J."/>
            <person name="Qi W."/>
            <person name="Song R."/>
        </authorList>
    </citation>
    <scope>NUCLEOTIDE SEQUENCE [LARGE SCALE GENOMIC DNA]</scope>
</reference>
<evidence type="ECO:0000313" key="4">
    <source>
        <dbReference type="Proteomes" id="UP000041254"/>
    </source>
</evidence>
<evidence type="ECO:0000256" key="2">
    <source>
        <dbReference type="SAM" id="SignalP"/>
    </source>
</evidence>
<organism evidence="3 4">
    <name type="scientific">Vitrella brassicaformis (strain CCMP3155)</name>
    <dbReference type="NCBI Taxonomy" id="1169540"/>
    <lineage>
        <taxon>Eukaryota</taxon>
        <taxon>Sar</taxon>
        <taxon>Alveolata</taxon>
        <taxon>Colpodellida</taxon>
        <taxon>Vitrellaceae</taxon>
        <taxon>Vitrella</taxon>
    </lineage>
</organism>
<proteinExistence type="predicted"/>
<accession>A0A0G4GE25</accession>
<feature type="compositionally biased region" description="Low complexity" evidence="1">
    <location>
        <begin position="44"/>
        <end position="54"/>
    </location>
</feature>
<gene>
    <name evidence="3" type="ORF">Vbra_17534</name>
</gene>
<sequence>MMKLTPVLLVSLGLFISTPLSAFMLDADQPDAPGGQAQVDWGDTDANTTDAGAAGEEERVSVGAAEGDVAEGPAVHSEICHELSVDSSSSRTKSMLNGIAQLSNDFNEDDIVRYTHVWNGLQANEKAKLKAEDEIKNKTMEETKTMSGFENVLQQLGTLLGGGKPASAQASLAQLRRVDHSHTDTPMGRALAAMSRPSLRRLTA</sequence>
<dbReference type="VEuPathDB" id="CryptoDB:Vbra_17534"/>
<feature type="signal peptide" evidence="2">
    <location>
        <begin position="1"/>
        <end position="22"/>
    </location>
</feature>
<feature type="region of interest" description="Disordered" evidence="1">
    <location>
        <begin position="27"/>
        <end position="56"/>
    </location>
</feature>
<evidence type="ECO:0008006" key="5">
    <source>
        <dbReference type="Google" id="ProtNLM"/>
    </source>
</evidence>